<dbReference type="InterPro" id="IPR026289">
    <property type="entry name" value="SBP_TakP-like"/>
</dbReference>
<dbReference type="CDD" id="cd13682">
    <property type="entry name" value="PBP2_TRAP_alpha-ketoacid"/>
    <property type="match status" value="1"/>
</dbReference>
<dbReference type="PANTHER" id="PTHR33376">
    <property type="match status" value="1"/>
</dbReference>
<dbReference type="GO" id="GO:0031317">
    <property type="term" value="C:tripartite ATP-independent periplasmic transporter complex"/>
    <property type="evidence" value="ECO:0007669"/>
    <property type="project" value="InterPro"/>
</dbReference>
<feature type="signal peptide" evidence="4">
    <location>
        <begin position="1"/>
        <end position="25"/>
    </location>
</feature>
<feature type="binding site" evidence="2">
    <location>
        <position position="155"/>
    </location>
    <ligand>
        <name>substrate</name>
    </ligand>
</feature>
<protein>
    <submittedName>
        <fullName evidence="5">ABC transporter substrate-binding protein</fullName>
    </submittedName>
</protein>
<evidence type="ECO:0000256" key="2">
    <source>
        <dbReference type="PIRSR" id="PIRSR039026-1"/>
    </source>
</evidence>
<proteinExistence type="predicted"/>
<dbReference type="GO" id="GO:0055085">
    <property type="term" value="P:transmembrane transport"/>
    <property type="evidence" value="ECO:0007669"/>
    <property type="project" value="InterPro"/>
</dbReference>
<dbReference type="Proteomes" id="UP000264036">
    <property type="component" value="Unassembled WGS sequence"/>
</dbReference>
<keyword evidence="3" id="KW-0479">Metal-binding</keyword>
<evidence type="ECO:0000313" key="6">
    <source>
        <dbReference type="Proteomes" id="UP000264036"/>
    </source>
</evidence>
<dbReference type="GO" id="GO:0046872">
    <property type="term" value="F:metal ion binding"/>
    <property type="evidence" value="ECO:0007669"/>
    <property type="project" value="UniProtKB-KW"/>
</dbReference>
<accession>A0A356LG45</accession>
<organism evidence="5 6">
    <name type="scientific">Advenella kashmirensis</name>
    <dbReference type="NCBI Taxonomy" id="310575"/>
    <lineage>
        <taxon>Bacteria</taxon>
        <taxon>Pseudomonadati</taxon>
        <taxon>Pseudomonadota</taxon>
        <taxon>Betaproteobacteria</taxon>
        <taxon>Burkholderiales</taxon>
        <taxon>Alcaligenaceae</taxon>
    </lineage>
</organism>
<evidence type="ECO:0000256" key="3">
    <source>
        <dbReference type="PIRSR" id="PIRSR039026-2"/>
    </source>
</evidence>
<name>A0A356LG45_9BURK</name>
<dbReference type="PANTHER" id="PTHR33376:SF5">
    <property type="entry name" value="EXTRACYTOPLASMIC SOLUTE RECEPTOR PROTEIN"/>
    <property type="match status" value="1"/>
</dbReference>
<dbReference type="PIRSF" id="PIRSF039026">
    <property type="entry name" value="SiaP"/>
    <property type="match status" value="1"/>
</dbReference>
<dbReference type="InterPro" id="IPR041722">
    <property type="entry name" value="TakP/all3028"/>
</dbReference>
<evidence type="ECO:0000256" key="1">
    <source>
        <dbReference type="ARBA" id="ARBA00022729"/>
    </source>
</evidence>
<dbReference type="Pfam" id="PF03480">
    <property type="entry name" value="DctP"/>
    <property type="match status" value="1"/>
</dbReference>
<dbReference type="EMBL" id="DOEK01000028">
    <property type="protein sequence ID" value="HBP29894.1"/>
    <property type="molecule type" value="Genomic_DNA"/>
</dbReference>
<keyword evidence="1 4" id="KW-0732">Signal</keyword>
<gene>
    <name evidence="5" type="ORF">DD666_10820</name>
</gene>
<feature type="chain" id="PRO_5016965457" evidence="4">
    <location>
        <begin position="26"/>
        <end position="363"/>
    </location>
</feature>
<dbReference type="Gene3D" id="3.40.190.10">
    <property type="entry name" value="Periplasmic binding protein-like II"/>
    <property type="match status" value="1"/>
</dbReference>
<reference evidence="5 6" key="1">
    <citation type="journal article" date="2018" name="Nat. Biotechnol.">
        <title>A standardized bacterial taxonomy based on genome phylogeny substantially revises the tree of life.</title>
        <authorList>
            <person name="Parks D.H."/>
            <person name="Chuvochina M."/>
            <person name="Waite D.W."/>
            <person name="Rinke C."/>
            <person name="Skarshewski A."/>
            <person name="Chaumeil P.A."/>
            <person name="Hugenholtz P."/>
        </authorList>
    </citation>
    <scope>NUCLEOTIDE SEQUENCE [LARGE SCALE GENOMIC DNA]</scope>
    <source>
        <strain evidence="5">UBA10707</strain>
    </source>
</reference>
<feature type="binding site" evidence="3">
    <location>
        <position position="239"/>
    </location>
    <ligand>
        <name>substrate</name>
    </ligand>
</feature>
<feature type="binding site" evidence="3">
    <location>
        <position position="213"/>
    </location>
    <ligand>
        <name>substrate</name>
    </ligand>
</feature>
<dbReference type="InterPro" id="IPR038404">
    <property type="entry name" value="TRAP_DctP_sf"/>
</dbReference>
<evidence type="ECO:0000256" key="4">
    <source>
        <dbReference type="SAM" id="SignalP"/>
    </source>
</evidence>
<evidence type="ECO:0000313" key="5">
    <source>
        <dbReference type="EMBL" id="HBP29894.1"/>
    </source>
</evidence>
<feature type="binding site" evidence="3">
    <location>
        <position position="214"/>
    </location>
    <ligand>
        <name>Na(+)</name>
        <dbReference type="ChEBI" id="CHEBI:29101"/>
    </ligand>
</feature>
<sequence>MKRRSFLIKSAGVGLASVAAMPAVAQTTQKVKWRMSAGWPKNLDAIYGSAENMCKRIGQLTEGKFQIDVFQAGEIVPYSQNMDAVSNGTVECNHVLSTAFIGKNPALAFDTGLSFGMNARQHYSWLHYGGGMDLLREMYAKSNIVNFACGNVGVQMGGWFRKEIKSLADLKGLKMRIGGIGGMVLLKMGAIAQQIAPGDIYASLEKGTIDAAEWIGPYDDEKLGLNKVAPYYYTPGWFEGSAALTSMVNKAAWEKLPDIFKIAYETASNEQYMACLAHYDALNPKALRELIAQGAKLSLFPKDVMDAAYQASQALWDELAGKNADFAKIYPQWKAYQKDQAAWFRVAESPLDNFTFRQLNKDQ</sequence>
<dbReference type="SUPFAM" id="SSF53850">
    <property type="entry name" value="Periplasmic binding protein-like II"/>
    <property type="match status" value="1"/>
</dbReference>
<dbReference type="Gene3D" id="3.40.190.170">
    <property type="entry name" value="Bacterial extracellular solute-binding protein, family 7"/>
    <property type="match status" value="1"/>
</dbReference>
<dbReference type="InterPro" id="IPR018389">
    <property type="entry name" value="DctP_fam"/>
</dbReference>
<dbReference type="GO" id="GO:0015849">
    <property type="term" value="P:organic acid transport"/>
    <property type="evidence" value="ECO:0007669"/>
    <property type="project" value="InterPro"/>
</dbReference>
<comment type="caution">
    <text evidence="5">The sequence shown here is derived from an EMBL/GenBank/DDBJ whole genome shotgun (WGS) entry which is preliminary data.</text>
</comment>
<feature type="binding site" evidence="2">
    <location>
        <position position="176"/>
    </location>
    <ligand>
        <name>substrate</name>
    </ligand>
</feature>
<dbReference type="GO" id="GO:0043177">
    <property type="term" value="F:organic acid binding"/>
    <property type="evidence" value="ECO:0007669"/>
    <property type="project" value="InterPro"/>
</dbReference>
<dbReference type="AlphaFoldDB" id="A0A356LG45"/>